<dbReference type="CDD" id="cd05254">
    <property type="entry name" value="dTDP_HR_like_SDR_e"/>
    <property type="match status" value="1"/>
</dbReference>
<keyword evidence="2" id="KW-0521">NADP</keyword>
<evidence type="ECO:0000259" key="3">
    <source>
        <dbReference type="Pfam" id="PF04321"/>
    </source>
</evidence>
<name>A0A075R920_BRELA</name>
<dbReference type="Proteomes" id="UP000005850">
    <property type="component" value="Chromosome"/>
</dbReference>
<feature type="domain" description="RmlD-like substrate binding" evidence="3">
    <location>
        <begin position="1"/>
        <end position="274"/>
    </location>
</feature>
<organism evidence="4 5">
    <name type="scientific">Brevibacillus laterosporus LMG 15441</name>
    <dbReference type="NCBI Taxonomy" id="1042163"/>
    <lineage>
        <taxon>Bacteria</taxon>
        <taxon>Bacillati</taxon>
        <taxon>Bacillota</taxon>
        <taxon>Bacilli</taxon>
        <taxon>Bacillales</taxon>
        <taxon>Paenibacillaceae</taxon>
        <taxon>Brevibacillus</taxon>
    </lineage>
</organism>
<dbReference type="NCBIfam" id="TIGR01214">
    <property type="entry name" value="rmlD"/>
    <property type="match status" value="1"/>
</dbReference>
<dbReference type="GO" id="GO:0019305">
    <property type="term" value="P:dTDP-rhamnose biosynthetic process"/>
    <property type="evidence" value="ECO:0007669"/>
    <property type="project" value="UniProtKB-UniPathway"/>
</dbReference>
<dbReference type="UniPathway" id="UPA00124"/>
<evidence type="ECO:0000256" key="1">
    <source>
        <dbReference type="ARBA" id="ARBA00010944"/>
    </source>
</evidence>
<dbReference type="FunFam" id="3.40.50.720:FF:000159">
    <property type="entry name" value="dTDP-4-dehydrorhamnose reductase"/>
    <property type="match status" value="1"/>
</dbReference>
<evidence type="ECO:0000256" key="2">
    <source>
        <dbReference type="RuleBase" id="RU364082"/>
    </source>
</evidence>
<dbReference type="GO" id="GO:0008831">
    <property type="term" value="F:dTDP-4-dehydrorhamnose reductase activity"/>
    <property type="evidence" value="ECO:0007669"/>
    <property type="project" value="UniProtKB-EC"/>
</dbReference>
<accession>A0A075R920</accession>
<dbReference type="PANTHER" id="PTHR10491:SF4">
    <property type="entry name" value="METHIONINE ADENOSYLTRANSFERASE 2 SUBUNIT BETA"/>
    <property type="match status" value="1"/>
</dbReference>
<comment type="pathway">
    <text evidence="2">Carbohydrate biosynthesis; dTDP-L-rhamnose biosynthesis.</text>
</comment>
<proteinExistence type="inferred from homology"/>
<dbReference type="SUPFAM" id="SSF51735">
    <property type="entry name" value="NAD(P)-binding Rossmann-fold domains"/>
    <property type="match status" value="1"/>
</dbReference>
<comment type="similarity">
    <text evidence="1 2">Belongs to the dTDP-4-dehydrorhamnose reductase family.</text>
</comment>
<dbReference type="Gene3D" id="3.90.25.10">
    <property type="entry name" value="UDP-galactose 4-epimerase, domain 1"/>
    <property type="match status" value="1"/>
</dbReference>
<dbReference type="Pfam" id="PF04321">
    <property type="entry name" value="RmlD_sub_bind"/>
    <property type="match status" value="1"/>
</dbReference>
<evidence type="ECO:0000313" key="4">
    <source>
        <dbReference type="EMBL" id="AIG27886.1"/>
    </source>
</evidence>
<dbReference type="RefSeq" id="WP_003336596.1">
    <property type="nucleotide sequence ID" value="NZ_CP007806.1"/>
</dbReference>
<dbReference type="AlphaFoldDB" id="A0A075R920"/>
<dbReference type="STRING" id="1042163.BRLA_c035740"/>
<dbReference type="EMBL" id="CP007806">
    <property type="protein sequence ID" value="AIG27886.1"/>
    <property type="molecule type" value="Genomic_DNA"/>
</dbReference>
<evidence type="ECO:0000313" key="5">
    <source>
        <dbReference type="Proteomes" id="UP000005850"/>
    </source>
</evidence>
<keyword evidence="2 4" id="KW-0560">Oxidoreductase</keyword>
<dbReference type="KEGG" id="blr:BRLA_c035740"/>
<dbReference type="GO" id="GO:0005829">
    <property type="term" value="C:cytosol"/>
    <property type="evidence" value="ECO:0007669"/>
    <property type="project" value="TreeGrafter"/>
</dbReference>
<keyword evidence="5" id="KW-1185">Reference proteome</keyword>
<dbReference type="InterPro" id="IPR036291">
    <property type="entry name" value="NAD(P)-bd_dom_sf"/>
</dbReference>
<dbReference type="eggNOG" id="COG1091">
    <property type="taxonomic scope" value="Bacteria"/>
</dbReference>
<comment type="function">
    <text evidence="2">Catalyzes the reduction of dTDP-6-deoxy-L-lyxo-4-hexulose to yield dTDP-L-rhamnose.</text>
</comment>
<protein>
    <recommendedName>
        <fullName evidence="2">dTDP-4-dehydrorhamnose reductase</fullName>
        <ecNumber evidence="2">1.1.1.133</ecNumber>
    </recommendedName>
</protein>
<dbReference type="Gene3D" id="3.40.50.720">
    <property type="entry name" value="NAD(P)-binding Rossmann-like Domain"/>
    <property type="match status" value="1"/>
</dbReference>
<gene>
    <name evidence="4" type="ORF">BRLA_c035740</name>
</gene>
<sequence>MKVLVTGAQGQLGQDLVACSQDMDHVKGYSRQELDITQLDQVRAQVQAYQPDVIIHAAAYTNVDQAESEPDQAYAVNAWGTRNVALAAQEIGAKMVYISSDYVFSGKGSEPYVEFDRPDPQSVYGKSKLAGEELTRCLCHKHFIVRTSWVFGKSGHNFVKTMIQLGQKQTEVSVVTDQIGSPTYTVDLALFLMQLAKSECYGIYHASNQGSCSWYEFAEAIFAEFQQKVKVVPITTQDFPRPAPRPVYSVMDHMAIRLQDFQLLRHWRDALHAYRLDCMAIKEESYDS</sequence>
<dbReference type="EC" id="1.1.1.133" evidence="2"/>
<dbReference type="PANTHER" id="PTHR10491">
    <property type="entry name" value="DTDP-4-DEHYDRORHAMNOSE REDUCTASE"/>
    <property type="match status" value="1"/>
</dbReference>
<reference evidence="4 5" key="1">
    <citation type="journal article" date="2011" name="J. Bacteriol.">
        <title>Genome sequence of Brevibacillus laterosporus LMG 15441, a pathogen of invertebrates.</title>
        <authorList>
            <person name="Djukic M."/>
            <person name="Poehlein A."/>
            <person name="Thurmer A."/>
            <person name="Daniel R."/>
        </authorList>
    </citation>
    <scope>NUCLEOTIDE SEQUENCE [LARGE SCALE GENOMIC DNA]</scope>
    <source>
        <strain evidence="4 5">LMG 15441</strain>
    </source>
</reference>
<dbReference type="HOGENOM" id="CLU_045518_1_2_9"/>
<dbReference type="InterPro" id="IPR005913">
    <property type="entry name" value="dTDP_dehydrorham_reduct"/>
</dbReference>
<dbReference type="InterPro" id="IPR029903">
    <property type="entry name" value="RmlD-like-bd"/>
</dbReference>